<proteinExistence type="predicted"/>
<reference evidence="9 10" key="1">
    <citation type="journal article" date="2023" name="Nucleic Acids Res.">
        <title>The hologenome of Daphnia magna reveals possible DNA methylation and microbiome-mediated evolution of the host genome.</title>
        <authorList>
            <person name="Chaturvedi A."/>
            <person name="Li X."/>
            <person name="Dhandapani V."/>
            <person name="Marshall H."/>
            <person name="Kissane S."/>
            <person name="Cuenca-Cambronero M."/>
            <person name="Asole G."/>
            <person name="Calvet F."/>
            <person name="Ruiz-Romero M."/>
            <person name="Marangio P."/>
            <person name="Guigo R."/>
            <person name="Rago D."/>
            <person name="Mirbahai L."/>
            <person name="Eastwood N."/>
            <person name="Colbourne J.K."/>
            <person name="Zhou J."/>
            <person name="Mallon E."/>
            <person name="Orsini L."/>
        </authorList>
    </citation>
    <scope>NUCLEOTIDE SEQUENCE [LARGE SCALE GENOMIC DNA]</scope>
    <source>
        <strain evidence="9">LRV0_1</strain>
    </source>
</reference>
<keyword evidence="1 5" id="KW-0768">Sushi</keyword>
<keyword evidence="3 5" id="KW-1015">Disulfide bond</keyword>
<dbReference type="InterPro" id="IPR050350">
    <property type="entry name" value="Compl-Cell_Adhes-Reg"/>
</dbReference>
<evidence type="ECO:0000256" key="3">
    <source>
        <dbReference type="ARBA" id="ARBA00023157"/>
    </source>
</evidence>
<feature type="transmembrane region" description="Helical" evidence="7">
    <location>
        <begin position="560"/>
        <end position="586"/>
    </location>
</feature>
<evidence type="ECO:0000313" key="10">
    <source>
        <dbReference type="Proteomes" id="UP001234178"/>
    </source>
</evidence>
<feature type="compositionally biased region" description="Basic and acidic residues" evidence="6">
    <location>
        <begin position="649"/>
        <end position="659"/>
    </location>
</feature>
<keyword evidence="4" id="KW-0325">Glycoprotein</keyword>
<dbReference type="SUPFAM" id="SSF49785">
    <property type="entry name" value="Galactose-binding domain-like"/>
    <property type="match status" value="1"/>
</dbReference>
<protein>
    <recommendedName>
        <fullName evidence="8">Sushi domain-containing protein</fullName>
    </recommendedName>
</protein>
<feature type="domain" description="Sushi" evidence="8">
    <location>
        <begin position="397"/>
        <end position="463"/>
    </location>
</feature>
<dbReference type="InterPro" id="IPR008979">
    <property type="entry name" value="Galactose-bd-like_sf"/>
</dbReference>
<feature type="region of interest" description="Disordered" evidence="6">
    <location>
        <begin position="649"/>
        <end position="672"/>
    </location>
</feature>
<evidence type="ECO:0000256" key="5">
    <source>
        <dbReference type="PROSITE-ProRule" id="PRU00302"/>
    </source>
</evidence>
<comment type="caution">
    <text evidence="5">Lacks conserved residue(s) required for the propagation of feature annotation.</text>
</comment>
<dbReference type="Gene3D" id="2.60.120.260">
    <property type="entry name" value="Galactose-binding domain-like"/>
    <property type="match status" value="1"/>
</dbReference>
<keyword evidence="7" id="KW-0472">Membrane</keyword>
<evidence type="ECO:0000256" key="6">
    <source>
        <dbReference type="SAM" id="MobiDB-lite"/>
    </source>
</evidence>
<evidence type="ECO:0000313" key="9">
    <source>
        <dbReference type="EMBL" id="KAK4024267.1"/>
    </source>
</evidence>
<feature type="disulfide bond" evidence="5">
    <location>
        <begin position="302"/>
        <end position="329"/>
    </location>
</feature>
<dbReference type="SUPFAM" id="SSF57535">
    <property type="entry name" value="Complement control module/SCR domain"/>
    <property type="match status" value="4"/>
</dbReference>
<dbReference type="PROSITE" id="PS50923">
    <property type="entry name" value="SUSHI"/>
    <property type="match status" value="4"/>
</dbReference>
<feature type="domain" description="Sushi" evidence="8">
    <location>
        <begin position="65"/>
        <end position="126"/>
    </location>
</feature>
<feature type="disulfide bond" evidence="5">
    <location>
        <begin position="97"/>
        <end position="124"/>
    </location>
</feature>
<dbReference type="PANTHER" id="PTHR19325:SF575">
    <property type="entry name" value="LOCOMOTION-RELATED PROTEIN HIKARU GENKI"/>
    <property type="match status" value="1"/>
</dbReference>
<evidence type="ECO:0000256" key="1">
    <source>
        <dbReference type="ARBA" id="ARBA00022659"/>
    </source>
</evidence>
<sequence>MVLKAQQLASHPLVRSPAMSKEEAVAAIPNQPARQPFRRVALDPTPVLMLFVCLLFSLLGTEATSMCGVPGRADNGTQISLYPAALYNPGQKAEYSCQPGFALLGDSTRTCQNDGSWSGRRPRCVDNLAYKKAVASSRVVNHYRPDLIVDGNPKSCIYLDTRVGDRFIQIDLKKNHLISGLILHVPDGFVQELTVFIAEKLESAPGIQYRRCTPRLSQVNSPKVQIECRGEDGPIAVPGRFLHIRDERQVHDFYFALCEIEIYGLPDAPMACGLPDLPAFAAPANQSQLLEEKHGHIFSPTCQAGFVLRGSKVLRCVDGNWIGSEVTQCVAVECHPLVPVINGRIDLFPTRGLSNNSFNSVARYRCSDGYMIFGGDAARTCGLDGLWTGSPPFCRPTDCQLPRPISNALYNLVDNHTKPGAIAQYTCFNGYVPQRILADKPLQTAIVCQQSGVWKEGNFHCALRTTYYPPVSISFSTTADNMSSETTQEPIMPDHPDPSSSTTARVQTSSIKEIEFVKPVPVTTSVVELMEKDVTPGTDSSLGIASSTDASENTASTGTAIAATGFVAAFIIVFLMVVVGVALNLCRMRTTFEKARKRFLQVSSNLLLIHTSGSSAKEAVCKTAGNGSAKRQTVVKAECEPVYNELDDSFAREPDDSHARASSSSLSSEQESTYLDIDLDKDVEEGNDSLQHCTEKSMLPYGSHQSESSFTESKPSLTADEIVLLYAKIDKTKKTKNRVCGNDGESCPVSLDSTTCKADIDNELQPGRVNKSLSKFGDFHPKKVNELQLPKSVVNVSLNEFVAEHSRIHCKEKNTTACGLECRPLPALPSQMGKHTSAKINEAMMEHNDESDSQNIYATLPLNKS</sequence>
<name>A0ABR0AGK5_9CRUS</name>
<feature type="domain" description="Sushi" evidence="8">
    <location>
        <begin position="270"/>
        <end position="331"/>
    </location>
</feature>
<evidence type="ECO:0000256" key="7">
    <source>
        <dbReference type="SAM" id="Phobius"/>
    </source>
</evidence>
<feature type="compositionally biased region" description="Low complexity" evidence="6">
    <location>
        <begin position="662"/>
        <end position="672"/>
    </location>
</feature>
<dbReference type="Pfam" id="PF00084">
    <property type="entry name" value="Sushi"/>
    <property type="match status" value="3"/>
</dbReference>
<dbReference type="Proteomes" id="UP001234178">
    <property type="component" value="Unassembled WGS sequence"/>
</dbReference>
<keyword evidence="10" id="KW-1185">Reference proteome</keyword>
<dbReference type="InterPro" id="IPR035976">
    <property type="entry name" value="Sushi/SCR/CCP_sf"/>
</dbReference>
<keyword evidence="7" id="KW-1133">Transmembrane helix</keyword>
<dbReference type="InterPro" id="IPR000436">
    <property type="entry name" value="Sushi_SCR_CCP_dom"/>
</dbReference>
<gene>
    <name evidence="9" type="ORF">OUZ56_009651</name>
</gene>
<evidence type="ECO:0000256" key="2">
    <source>
        <dbReference type="ARBA" id="ARBA00022737"/>
    </source>
</evidence>
<dbReference type="EMBL" id="JAOYFB010000037">
    <property type="protein sequence ID" value="KAK4024267.1"/>
    <property type="molecule type" value="Genomic_DNA"/>
</dbReference>
<keyword evidence="2" id="KW-0677">Repeat</keyword>
<dbReference type="CDD" id="cd00033">
    <property type="entry name" value="CCP"/>
    <property type="match status" value="3"/>
</dbReference>
<feature type="region of interest" description="Disordered" evidence="6">
    <location>
        <begin position="482"/>
        <end position="505"/>
    </location>
</feature>
<keyword evidence="7" id="KW-0812">Transmembrane</keyword>
<organism evidence="9 10">
    <name type="scientific">Daphnia magna</name>
    <dbReference type="NCBI Taxonomy" id="35525"/>
    <lineage>
        <taxon>Eukaryota</taxon>
        <taxon>Metazoa</taxon>
        <taxon>Ecdysozoa</taxon>
        <taxon>Arthropoda</taxon>
        <taxon>Crustacea</taxon>
        <taxon>Branchiopoda</taxon>
        <taxon>Diplostraca</taxon>
        <taxon>Cladocera</taxon>
        <taxon>Anomopoda</taxon>
        <taxon>Daphniidae</taxon>
        <taxon>Daphnia</taxon>
    </lineage>
</organism>
<accession>A0ABR0AGK5</accession>
<dbReference type="Gene3D" id="2.10.70.10">
    <property type="entry name" value="Complement Module, domain 1"/>
    <property type="match status" value="4"/>
</dbReference>
<comment type="caution">
    <text evidence="9">The sequence shown here is derived from an EMBL/GenBank/DDBJ whole genome shotgun (WGS) entry which is preliminary data.</text>
</comment>
<evidence type="ECO:0000256" key="4">
    <source>
        <dbReference type="ARBA" id="ARBA00023180"/>
    </source>
</evidence>
<feature type="domain" description="Sushi" evidence="8">
    <location>
        <begin position="332"/>
        <end position="396"/>
    </location>
</feature>
<evidence type="ECO:0000259" key="8">
    <source>
        <dbReference type="PROSITE" id="PS50923"/>
    </source>
</evidence>
<dbReference type="SMART" id="SM00032">
    <property type="entry name" value="CCP"/>
    <property type="match status" value="4"/>
</dbReference>
<dbReference type="PANTHER" id="PTHR19325">
    <property type="entry name" value="COMPLEMENT COMPONENT-RELATED SUSHI DOMAIN-CONTAINING"/>
    <property type="match status" value="1"/>
</dbReference>